<keyword evidence="3" id="KW-1185">Reference proteome</keyword>
<reference evidence="2" key="1">
    <citation type="submission" date="2020-11" db="EMBL/GenBank/DDBJ databases">
        <authorList>
            <consortium name="DOE Joint Genome Institute"/>
            <person name="Ahrendt S."/>
            <person name="Riley R."/>
            <person name="Andreopoulos W."/>
            <person name="Labutti K."/>
            <person name="Pangilinan J."/>
            <person name="Ruiz-Duenas F.J."/>
            <person name="Barrasa J.M."/>
            <person name="Sanchez-Garcia M."/>
            <person name="Camarero S."/>
            <person name="Miyauchi S."/>
            <person name="Serrano A."/>
            <person name="Linde D."/>
            <person name="Babiker R."/>
            <person name="Drula E."/>
            <person name="Ayuso-Fernandez I."/>
            <person name="Pacheco R."/>
            <person name="Padilla G."/>
            <person name="Ferreira P."/>
            <person name="Barriuso J."/>
            <person name="Kellner H."/>
            <person name="Castanera R."/>
            <person name="Alfaro M."/>
            <person name="Ramirez L."/>
            <person name="Pisabarro A.G."/>
            <person name="Kuo A."/>
            <person name="Tritt A."/>
            <person name="Lipzen A."/>
            <person name="He G."/>
            <person name="Yan M."/>
            <person name="Ng V."/>
            <person name="Cullen D."/>
            <person name="Martin F."/>
            <person name="Rosso M.-N."/>
            <person name="Henrissat B."/>
            <person name="Hibbett D."/>
            <person name="Martinez A.T."/>
            <person name="Grigoriev I.V."/>
        </authorList>
    </citation>
    <scope>NUCLEOTIDE SEQUENCE</scope>
    <source>
        <strain evidence="2">CBS 506.95</strain>
    </source>
</reference>
<dbReference type="Proteomes" id="UP000807306">
    <property type="component" value="Unassembled WGS sequence"/>
</dbReference>
<dbReference type="EMBL" id="MU157992">
    <property type="protein sequence ID" value="KAF9521758.1"/>
    <property type="molecule type" value="Genomic_DNA"/>
</dbReference>
<comment type="caution">
    <text evidence="2">The sequence shown here is derived from an EMBL/GenBank/DDBJ whole genome shotgun (WGS) entry which is preliminary data.</text>
</comment>
<proteinExistence type="predicted"/>
<organism evidence="2 3">
    <name type="scientific">Crepidotus variabilis</name>
    <dbReference type="NCBI Taxonomy" id="179855"/>
    <lineage>
        <taxon>Eukaryota</taxon>
        <taxon>Fungi</taxon>
        <taxon>Dikarya</taxon>
        <taxon>Basidiomycota</taxon>
        <taxon>Agaricomycotina</taxon>
        <taxon>Agaricomycetes</taxon>
        <taxon>Agaricomycetidae</taxon>
        <taxon>Agaricales</taxon>
        <taxon>Agaricineae</taxon>
        <taxon>Crepidotaceae</taxon>
        <taxon>Crepidotus</taxon>
    </lineage>
</organism>
<accession>A0A9P6E3E2</accession>
<evidence type="ECO:0000313" key="3">
    <source>
        <dbReference type="Proteomes" id="UP000807306"/>
    </source>
</evidence>
<feature type="region of interest" description="Disordered" evidence="1">
    <location>
        <begin position="571"/>
        <end position="611"/>
    </location>
</feature>
<evidence type="ECO:0000313" key="2">
    <source>
        <dbReference type="EMBL" id="KAF9521758.1"/>
    </source>
</evidence>
<protein>
    <submittedName>
        <fullName evidence="2">Uncharacterized protein</fullName>
    </submittedName>
</protein>
<dbReference type="AlphaFoldDB" id="A0A9P6E3E2"/>
<name>A0A9P6E3E2_9AGAR</name>
<evidence type="ECO:0000256" key="1">
    <source>
        <dbReference type="SAM" id="MobiDB-lite"/>
    </source>
</evidence>
<gene>
    <name evidence="2" type="ORF">CPB83DRAFT_841017</name>
</gene>
<sequence length="976" mass="109890">MFVAKTPQGQASPFEILLGRPWQRGNLVDIKERSRDPQTMQDKWSVLVVPDETNATDSSSVDTFYHAAMSEMTSEGEEVIPECQEEVGEFVQELGNPIGTYFFDETPPYSPQPMQLPKGFEDIDDNLIQLEWTIHESSDEDLPIYRYSDLLKISNERRCPYRKEGHNAERAEPATSQQGAETIEEVTSKSDDKRIMEGLTINNTAVNHKEKRKALSKAVKTVNGEINDKWTHQERKDKENDCHTSENESLHEDKIEYVSCLSSCLMSWQDYEATDSSIPNCIEGPDEDVRYKTLLKLLEDLQQQIRKMKLNQEPEINSPSPNIPPRHSKPRFLPPHIRTLSPRPATPPITSLPDYTTAHIASLHANRRLQELADLHEVCTHPVVLMGNAVFIGAGRLAQLESQFAEFSFEDAHLTMGEGDQQNKLSGKAYLQIHYPPHELSVLQFFDPAPDIPDLESGMCPRRTIPLPKIDKSDDHVFDTLGRCCNPEHAFLNCPLASPITTAIHNVNDDDGYCPEPSSSTLTLATPPIPDSPTLPLTDARTFLAQVIVSLPPASDVFESRQDQIFAQPIFQSVPSPDSLPPASQLDGKDPSPPRDTLLSEDIRPRTPGASDYVPNIAEEFMGYGAFNKSPFDKSSLAHSYYVFLVLTNGLYRRVSSSILVPPRYTILTREWGIDEHGNSIVRLPILELCIASLIKFITNVQTPENPTTNSYIHSMPLYFDVSIPVPMRPMNPPPTKLPGQRVRLYWGAPDGHRPIKFRDSRALQVPNIHYEEVVRCFDRRAVINFVFDLICFAEGNTTRTNTIWFPDLLLEESFMDSMIPGIRYLCLPRVEETLEYASDVLHKSIFYLLTHCRIKVFITPGRILQGLDRTVKPTLFILPTYVESITRRDEKDKMDIDNVSDESSGSYGSIPSLKSLDCQGTPFGPPDSGPLPNLPAPLRSSFWPDKGPKHLGAFPRPIRALWKSFGSCSTQCVVT</sequence>